<organism evidence="1 2">
    <name type="scientific">Pricia mediterranea</name>
    <dbReference type="NCBI Taxonomy" id="3076079"/>
    <lineage>
        <taxon>Bacteria</taxon>
        <taxon>Pseudomonadati</taxon>
        <taxon>Bacteroidota</taxon>
        <taxon>Flavobacteriia</taxon>
        <taxon>Flavobacteriales</taxon>
        <taxon>Flavobacteriaceae</taxon>
        <taxon>Pricia</taxon>
    </lineage>
</organism>
<evidence type="ECO:0000313" key="1">
    <source>
        <dbReference type="EMBL" id="MDT7830443.1"/>
    </source>
</evidence>
<keyword evidence="2" id="KW-1185">Reference proteome</keyword>
<comment type="caution">
    <text evidence="1">The sequence shown here is derived from an EMBL/GenBank/DDBJ whole genome shotgun (WGS) entry which is preliminary data.</text>
</comment>
<dbReference type="Pfam" id="PF00805">
    <property type="entry name" value="Pentapeptide"/>
    <property type="match status" value="2"/>
</dbReference>
<protein>
    <submittedName>
        <fullName evidence="1">Pentapeptide repeat-containing protein</fullName>
    </submittedName>
</protein>
<accession>A0ABU3LAM6</accession>
<dbReference type="EMBL" id="JAVTTP010000001">
    <property type="protein sequence ID" value="MDT7830443.1"/>
    <property type="molecule type" value="Genomic_DNA"/>
</dbReference>
<dbReference type="Proteomes" id="UP001250656">
    <property type="component" value="Unassembled WGS sequence"/>
</dbReference>
<sequence>MGIFDPLVRYGNVENIILKLSSPEAYNDPVVKYGHVRRIEPYNYVKQIFERHRHYTQFIERKWNAMELVPKEMIQLHDAEGRILYELEKSPLFPDYRAVLNDALATGVRLDGLQVISQNLDGLLWKGIMASNLSFTDCSLRKSRFGACDFENFSFSSCTCTGVKFRNTKVGGLSCFDSDLDRASFGNIRIPNGYFTGCSLEYARFTDSDLSRTGCHTTILCGALFEHCTLDSCSFVYGYPKKEWLTELTLDDCSLKGTTMAFTNDISMINFCDCKVRDI</sequence>
<name>A0ABU3LAM6_9FLAO</name>
<reference evidence="1 2" key="1">
    <citation type="submission" date="2023-09" db="EMBL/GenBank/DDBJ databases">
        <title>Novel taxa isolated from Blanes Bay.</title>
        <authorList>
            <person name="Rey-Velasco X."/>
            <person name="Lucena T."/>
        </authorList>
    </citation>
    <scope>NUCLEOTIDE SEQUENCE [LARGE SCALE GENOMIC DNA]</scope>
    <source>
        <strain evidence="1 2">S334</strain>
    </source>
</reference>
<proteinExistence type="predicted"/>
<dbReference type="Gene3D" id="2.160.20.80">
    <property type="entry name" value="E3 ubiquitin-protein ligase SopA"/>
    <property type="match status" value="1"/>
</dbReference>
<evidence type="ECO:0000313" key="2">
    <source>
        <dbReference type="Proteomes" id="UP001250656"/>
    </source>
</evidence>
<gene>
    <name evidence="1" type="ORF">RQM65_17375</name>
</gene>
<dbReference type="RefSeq" id="WP_314016708.1">
    <property type="nucleotide sequence ID" value="NZ_JAVTTP010000001.1"/>
</dbReference>
<dbReference type="SUPFAM" id="SSF141571">
    <property type="entry name" value="Pentapeptide repeat-like"/>
    <property type="match status" value="1"/>
</dbReference>
<dbReference type="InterPro" id="IPR001646">
    <property type="entry name" value="5peptide_repeat"/>
</dbReference>